<feature type="region of interest" description="Disordered" evidence="1">
    <location>
        <begin position="453"/>
        <end position="539"/>
    </location>
</feature>
<dbReference type="SMART" id="SM00292">
    <property type="entry name" value="BRCT"/>
    <property type="match status" value="5"/>
</dbReference>
<dbReference type="Pfam" id="PF12738">
    <property type="entry name" value="PTCB-BRCT"/>
    <property type="match status" value="1"/>
</dbReference>
<feature type="domain" description="BRCT" evidence="2">
    <location>
        <begin position="6"/>
        <end position="104"/>
    </location>
</feature>
<evidence type="ECO:0000259" key="2">
    <source>
        <dbReference type="PROSITE" id="PS50172"/>
    </source>
</evidence>
<reference evidence="3 4" key="1">
    <citation type="submission" date="2024-07" db="EMBL/GenBank/DDBJ databases">
        <title>Section-level genome sequencing and comparative genomics of Aspergillus sections Usti and Cavernicolus.</title>
        <authorList>
            <consortium name="Lawrence Berkeley National Laboratory"/>
            <person name="Nybo J.L."/>
            <person name="Vesth T.C."/>
            <person name="Theobald S."/>
            <person name="Frisvad J.C."/>
            <person name="Larsen T.O."/>
            <person name="Kjaerboelling I."/>
            <person name="Rothschild-Mancinelli K."/>
            <person name="Lyhne E.K."/>
            <person name="Kogle M.E."/>
            <person name="Barry K."/>
            <person name="Clum A."/>
            <person name="Na H."/>
            <person name="Ledsgaard L."/>
            <person name="Lin J."/>
            <person name="Lipzen A."/>
            <person name="Kuo A."/>
            <person name="Riley R."/>
            <person name="Mondo S."/>
            <person name="LaButti K."/>
            <person name="Haridas S."/>
            <person name="Pangalinan J."/>
            <person name="Salamov A.A."/>
            <person name="Simmons B.A."/>
            <person name="Magnuson J.K."/>
            <person name="Chen J."/>
            <person name="Drula E."/>
            <person name="Henrissat B."/>
            <person name="Wiebenga A."/>
            <person name="Lubbers R.J."/>
            <person name="Gomes A.C."/>
            <person name="Macurrencykelacurrency M.R."/>
            <person name="Stajich J."/>
            <person name="Grigoriev I.V."/>
            <person name="Mortensen U.H."/>
            <person name="De vries R.P."/>
            <person name="Baker S.E."/>
            <person name="Andersen M.R."/>
        </authorList>
    </citation>
    <scope>NUCLEOTIDE SEQUENCE [LARGE SCALE GENOMIC DNA]</scope>
    <source>
        <strain evidence="3 4">CBS 756.74</strain>
    </source>
</reference>
<name>A0ABR4KF33_9EURO</name>
<keyword evidence="4" id="KW-1185">Reference proteome</keyword>
<dbReference type="Proteomes" id="UP001610444">
    <property type="component" value="Unassembled WGS sequence"/>
</dbReference>
<dbReference type="GeneID" id="98155199"/>
<feature type="domain" description="BRCT" evidence="2">
    <location>
        <begin position="104"/>
        <end position="195"/>
    </location>
</feature>
<dbReference type="SUPFAM" id="SSF52113">
    <property type="entry name" value="BRCT domain"/>
    <property type="match status" value="4"/>
</dbReference>
<sequence length="868" mass="97486">MGHQDENVQLFGQCKVCIVCSKDLSLDSAQQLASTFEEHGGEPVVYEYPADFPDLAQFSHIMSTTIDFPEFDAANDALIPVVKPQWMLASLSKKKLANPRQYSPDPRLFLNDVVVTCGDIPEGDKDAIIGGVLAKGGLYHPRVTQMCTHLVDLTIGSDKAQLVKARNFPVKIVLPHWFDDCLKLGRRIDERPYMLPDPEILRAAPDLPIRSAENLDIVGASTPEPSTLPTPITSPVKSNLKVFQGKVVMLSPDLGIGSHLQKTIAGLIKDGGGEVTSDVSKATTLICRYREGFAYRMASRLNKDVGNLSWLYHLMTYNTWTSPYRRLLHYPVPRTPIPGFEKYKISLSNYVGEARAYLENLISATGAECTKTLRQQNTHLVTAHDSSEKCLAARDWGLEVVNHLWLEESYAKWKEMPVSDPRYTHFPRRTNLGEVVGQTRLDRSSLESLFFASEETPSAPTVPKKAPQHKGQNATASKALSTTEVDDTTLSDTTNATPRVGKSKKATLQTPARSRLAPDEKENETPSSTSSRKSKEAATARLHEIAPDIALYEKEKKRVGGVIYGGRRVTDEDRVTLNGSKKRPSMEAQTESDEEDTAETKRQKKSKPPISIHLLITGYQKWVGNMKKEDADKRQLRELGIMVVQDARKCSHLAAPSVLRTPKFVNALAYGPVIVQVEFIEQCLKKNELLNPNDFLLNDEDAEKRFGLTLEQSKSNAKKNKNKLLQGYHIYCVETIRGGFEAFKSIVDANGGECNLFRGRVSYQSKREESDDESEDEEYSNRKEIYLLSSIATEHQKLWPRFRQLVHNMGKTPRIVRVDWLLDMAMSQELREAEEYELDEEITEQGYLHVAMNCLVWSFCTSPILHAE</sequence>
<feature type="domain" description="BRCT" evidence="2">
    <location>
        <begin position="238"/>
        <end position="328"/>
    </location>
</feature>
<comment type="caution">
    <text evidence="3">The sequence shown here is derived from an EMBL/GenBank/DDBJ whole genome shotgun (WGS) entry which is preliminary data.</text>
</comment>
<evidence type="ECO:0000313" key="3">
    <source>
        <dbReference type="EMBL" id="KAL2850884.1"/>
    </source>
</evidence>
<accession>A0ABR4KF33</accession>
<dbReference type="PROSITE" id="PS50172">
    <property type="entry name" value="BRCT"/>
    <property type="match status" value="5"/>
</dbReference>
<dbReference type="InterPro" id="IPR036420">
    <property type="entry name" value="BRCT_dom_sf"/>
</dbReference>
<dbReference type="Pfam" id="PF16770">
    <property type="entry name" value="RTT107_BRCT_5"/>
    <property type="match status" value="1"/>
</dbReference>
<protein>
    <submittedName>
        <fullName evidence="3">BRCT domain-containing protein</fullName>
    </submittedName>
</protein>
<feature type="domain" description="BRCT" evidence="2">
    <location>
        <begin position="604"/>
        <end position="697"/>
    </location>
</feature>
<dbReference type="InterPro" id="IPR001357">
    <property type="entry name" value="BRCT_dom"/>
</dbReference>
<evidence type="ECO:0000313" key="4">
    <source>
        <dbReference type="Proteomes" id="UP001610444"/>
    </source>
</evidence>
<dbReference type="InterPro" id="IPR053036">
    <property type="entry name" value="CellCycle_DNARepair_Reg"/>
</dbReference>
<proteinExistence type="predicted"/>
<dbReference type="PANTHER" id="PTHR47667">
    <property type="entry name" value="REGULATOR OF TY1 TRANSPOSITION PROTEIN 107"/>
    <property type="match status" value="1"/>
</dbReference>
<feature type="domain" description="BRCT" evidence="2">
    <location>
        <begin position="340"/>
        <end position="423"/>
    </location>
</feature>
<dbReference type="RefSeq" id="XP_070899527.1">
    <property type="nucleotide sequence ID" value="XM_071040035.1"/>
</dbReference>
<feature type="compositionally biased region" description="Polar residues" evidence="1">
    <location>
        <begin position="470"/>
        <end position="483"/>
    </location>
</feature>
<dbReference type="CDD" id="cd18437">
    <property type="entry name" value="BRCT_BRC1_like_rpt3"/>
    <property type="match status" value="1"/>
</dbReference>
<dbReference type="Gene3D" id="3.40.50.10190">
    <property type="entry name" value="BRCT domain"/>
    <property type="match status" value="6"/>
</dbReference>
<dbReference type="CDD" id="cd18436">
    <property type="entry name" value="BRCT_BRC1_like_rpt2"/>
    <property type="match status" value="1"/>
</dbReference>
<dbReference type="CDD" id="cd17743">
    <property type="entry name" value="BRCT_BRC1_like_rpt5"/>
    <property type="match status" value="1"/>
</dbReference>
<evidence type="ECO:0000256" key="1">
    <source>
        <dbReference type="SAM" id="MobiDB-lite"/>
    </source>
</evidence>
<organism evidence="3 4">
    <name type="scientific">Aspergillus pseudodeflectus</name>
    <dbReference type="NCBI Taxonomy" id="176178"/>
    <lineage>
        <taxon>Eukaryota</taxon>
        <taxon>Fungi</taxon>
        <taxon>Dikarya</taxon>
        <taxon>Ascomycota</taxon>
        <taxon>Pezizomycotina</taxon>
        <taxon>Eurotiomycetes</taxon>
        <taxon>Eurotiomycetidae</taxon>
        <taxon>Eurotiales</taxon>
        <taxon>Aspergillaceae</taxon>
        <taxon>Aspergillus</taxon>
        <taxon>Aspergillus subgen. Nidulantes</taxon>
    </lineage>
</organism>
<dbReference type="EMBL" id="JBFXLR010000019">
    <property type="protein sequence ID" value="KAL2850884.1"/>
    <property type="molecule type" value="Genomic_DNA"/>
</dbReference>
<gene>
    <name evidence="3" type="ORF">BJX68DRAFT_236531</name>
</gene>
<feature type="region of interest" description="Disordered" evidence="1">
    <location>
        <begin position="574"/>
        <end position="607"/>
    </location>
</feature>
<dbReference type="PANTHER" id="PTHR47667:SF1">
    <property type="entry name" value="REGULATOR OF TY1 TRANSPOSITION PROTEIN 107"/>
    <property type="match status" value="1"/>
</dbReference>